<evidence type="ECO:0000256" key="4">
    <source>
        <dbReference type="ARBA" id="ARBA00023136"/>
    </source>
</evidence>
<dbReference type="GO" id="GO:0016020">
    <property type="term" value="C:membrane"/>
    <property type="evidence" value="ECO:0007669"/>
    <property type="project" value="UniProtKB-SubCell"/>
</dbReference>
<keyword evidence="4 6" id="KW-0472">Membrane</keyword>
<dbReference type="InterPro" id="IPR004853">
    <property type="entry name" value="Sugar_P_trans_dom"/>
</dbReference>
<dbReference type="Proteomes" id="UP000054408">
    <property type="component" value="Unassembled WGS sequence"/>
</dbReference>
<dbReference type="SUPFAM" id="SSF103481">
    <property type="entry name" value="Multidrug resistance efflux transporter EmrE"/>
    <property type="match status" value="1"/>
</dbReference>
<evidence type="ECO:0000256" key="2">
    <source>
        <dbReference type="ARBA" id="ARBA00022692"/>
    </source>
</evidence>
<keyword evidence="2 6" id="KW-0812">Transmembrane</keyword>
<feature type="transmembrane region" description="Helical" evidence="6">
    <location>
        <begin position="224"/>
        <end position="244"/>
    </location>
</feature>
<feature type="domain" description="Sugar phosphate transporter" evidence="7">
    <location>
        <begin position="13"/>
        <end position="300"/>
    </location>
</feature>
<feature type="compositionally biased region" description="Low complexity" evidence="5">
    <location>
        <begin position="397"/>
        <end position="406"/>
    </location>
</feature>
<gene>
    <name evidence="8" type="ORF">AMSG_05896</name>
</gene>
<feature type="transmembrane region" description="Helical" evidence="6">
    <location>
        <begin position="157"/>
        <end position="181"/>
    </location>
</feature>
<protein>
    <submittedName>
        <fullName evidence="8">Drug/Metabolite transporter superfamily protein</fullName>
    </submittedName>
</protein>
<name>A0A0L0DCS7_THETB</name>
<dbReference type="EMBL" id="GL349459">
    <property type="protein sequence ID" value="KNC50124.1"/>
    <property type="molecule type" value="Genomic_DNA"/>
</dbReference>
<dbReference type="PANTHER" id="PTHR11132">
    <property type="entry name" value="SOLUTE CARRIER FAMILY 35"/>
    <property type="match status" value="1"/>
</dbReference>
<evidence type="ECO:0000313" key="8">
    <source>
        <dbReference type="EMBL" id="KNC50124.1"/>
    </source>
</evidence>
<feature type="transmembrane region" description="Helical" evidence="6">
    <location>
        <begin position="81"/>
        <end position="102"/>
    </location>
</feature>
<feature type="transmembrane region" description="Helical" evidence="6">
    <location>
        <begin position="256"/>
        <end position="277"/>
    </location>
</feature>
<dbReference type="InterPro" id="IPR050186">
    <property type="entry name" value="TPT_transporter"/>
</dbReference>
<feature type="region of interest" description="Disordered" evidence="5">
    <location>
        <begin position="372"/>
        <end position="406"/>
    </location>
</feature>
<dbReference type="OMA" id="LGAEKCQ"/>
<proteinExistence type="predicted"/>
<feature type="transmembrane region" description="Helical" evidence="6">
    <location>
        <begin position="283"/>
        <end position="301"/>
    </location>
</feature>
<dbReference type="InterPro" id="IPR037185">
    <property type="entry name" value="EmrE-like"/>
</dbReference>
<dbReference type="RefSeq" id="XP_013757283.1">
    <property type="nucleotide sequence ID" value="XM_013901829.1"/>
</dbReference>
<dbReference type="AlphaFoldDB" id="A0A0L0DCS7"/>
<feature type="transmembrane region" description="Helical" evidence="6">
    <location>
        <begin position="193"/>
        <end position="212"/>
    </location>
</feature>
<feature type="transmembrane region" description="Helical" evidence="6">
    <location>
        <begin position="132"/>
        <end position="151"/>
    </location>
</feature>
<evidence type="ECO:0000256" key="3">
    <source>
        <dbReference type="ARBA" id="ARBA00022989"/>
    </source>
</evidence>
<evidence type="ECO:0000259" key="7">
    <source>
        <dbReference type="Pfam" id="PF03151"/>
    </source>
</evidence>
<sequence length="406" mass="42458">MLACGILPMAFVASCVLFFYLASSAITLYNKYLLSYAGVPFPLTMLLFHQAGVYGFARAFSTITKREWPQFSSYSVYAKQVLPVGLAMSIDLGATNAAYLFVTVSFGQLVKTQVAAWIVGLSFALGLVKPSFLVAASCALVVCGIAVSAWADTTFSFLGFVLLCVASLAAAIKLLLFQVLYQKTLKDAHPVQLMGVIAPSVFVFLFVPAMAMELPTILALSLESLATALALVSLGVCFAFMLILSEILLIGKTNAITAQIAGSFKIVVVTAAAVVIFRDPLNARVAVGMTIAFLGALLYSYTRIRDKQRAEAARVAASGYAQLDGSDPLLDGPLGAPLPVAAGSGASSGSDDFLVDVELDILGARSDPDADAQAMLLAPAPPPRLTSAATPPPIDGSSSSEVSISL</sequence>
<accession>A0A0L0DCS7</accession>
<dbReference type="OrthoDB" id="6418713at2759"/>
<evidence type="ECO:0000256" key="6">
    <source>
        <dbReference type="SAM" id="Phobius"/>
    </source>
</evidence>
<keyword evidence="3 6" id="KW-1133">Transmembrane helix</keyword>
<keyword evidence="9" id="KW-1185">Reference proteome</keyword>
<evidence type="ECO:0000256" key="5">
    <source>
        <dbReference type="SAM" id="MobiDB-lite"/>
    </source>
</evidence>
<dbReference type="Pfam" id="PF03151">
    <property type="entry name" value="TPT"/>
    <property type="match status" value="1"/>
</dbReference>
<comment type="subcellular location">
    <subcellularLocation>
        <location evidence="1">Membrane</location>
        <topology evidence="1">Multi-pass membrane protein</topology>
    </subcellularLocation>
</comment>
<dbReference type="eggNOG" id="KOG1441">
    <property type="taxonomic scope" value="Eukaryota"/>
</dbReference>
<evidence type="ECO:0000256" key="1">
    <source>
        <dbReference type="ARBA" id="ARBA00004141"/>
    </source>
</evidence>
<evidence type="ECO:0000313" key="9">
    <source>
        <dbReference type="Proteomes" id="UP000054408"/>
    </source>
</evidence>
<feature type="transmembrane region" description="Helical" evidence="6">
    <location>
        <begin position="41"/>
        <end position="60"/>
    </location>
</feature>
<reference evidence="8 9" key="1">
    <citation type="submission" date="2010-05" db="EMBL/GenBank/DDBJ databases">
        <title>The Genome Sequence of Thecamonas trahens ATCC 50062.</title>
        <authorList>
            <consortium name="The Broad Institute Genome Sequencing Platform"/>
            <person name="Russ C."/>
            <person name="Cuomo C."/>
            <person name="Shea T."/>
            <person name="Young S.K."/>
            <person name="Zeng Q."/>
            <person name="Koehrsen M."/>
            <person name="Haas B."/>
            <person name="Borodovsky M."/>
            <person name="Guigo R."/>
            <person name="Alvarado L."/>
            <person name="Berlin A."/>
            <person name="Bochicchio J."/>
            <person name="Borenstein D."/>
            <person name="Chapman S."/>
            <person name="Chen Z."/>
            <person name="Freedman E."/>
            <person name="Gellesch M."/>
            <person name="Goldberg J."/>
            <person name="Griggs A."/>
            <person name="Gujja S."/>
            <person name="Heilman E."/>
            <person name="Heiman D."/>
            <person name="Hepburn T."/>
            <person name="Howarth C."/>
            <person name="Jen D."/>
            <person name="Larson L."/>
            <person name="Mehta T."/>
            <person name="Park D."/>
            <person name="Pearson M."/>
            <person name="Roberts A."/>
            <person name="Saif S."/>
            <person name="Shenoy N."/>
            <person name="Sisk P."/>
            <person name="Stolte C."/>
            <person name="Sykes S."/>
            <person name="Thomson T."/>
            <person name="Walk T."/>
            <person name="White J."/>
            <person name="Yandava C."/>
            <person name="Burger G."/>
            <person name="Gray M.W."/>
            <person name="Holland P.W.H."/>
            <person name="King N."/>
            <person name="Lang F.B.F."/>
            <person name="Roger A.J."/>
            <person name="Ruiz-Trillo I."/>
            <person name="Lander E."/>
            <person name="Nusbaum C."/>
        </authorList>
    </citation>
    <scope>NUCLEOTIDE SEQUENCE [LARGE SCALE GENOMIC DNA]</scope>
    <source>
        <strain evidence="8 9">ATCC 50062</strain>
    </source>
</reference>
<organism evidence="8 9">
    <name type="scientific">Thecamonas trahens ATCC 50062</name>
    <dbReference type="NCBI Taxonomy" id="461836"/>
    <lineage>
        <taxon>Eukaryota</taxon>
        <taxon>Apusozoa</taxon>
        <taxon>Apusomonadida</taxon>
        <taxon>Apusomonadidae</taxon>
        <taxon>Thecamonas</taxon>
    </lineage>
</organism>
<feature type="transmembrane region" description="Helical" evidence="6">
    <location>
        <begin position="108"/>
        <end position="125"/>
    </location>
</feature>
<dbReference type="GeneID" id="25565203"/>
<feature type="compositionally biased region" description="Pro residues" evidence="5">
    <location>
        <begin position="379"/>
        <end position="394"/>
    </location>
</feature>